<proteinExistence type="predicted"/>
<comment type="caution">
    <text evidence="1">The sequence shown here is derived from an EMBL/GenBank/DDBJ whole genome shotgun (WGS) entry which is preliminary data.</text>
</comment>
<dbReference type="Pfam" id="PF05594">
    <property type="entry name" value="Fil_haemagg"/>
    <property type="match status" value="2"/>
</dbReference>
<reference evidence="1 2" key="1">
    <citation type="submission" date="2020-10" db="EMBL/GenBank/DDBJ databases">
        <title>Phylogeny of dyella-like bacteria.</title>
        <authorList>
            <person name="Fu J."/>
        </authorList>
    </citation>
    <scope>NUCLEOTIDE SEQUENCE [LARGE SCALE GENOMIC DNA]</scope>
    <source>
        <strain evidence="1 2">JP1</strain>
    </source>
</reference>
<sequence>MHNDGGDLASNHDVTAQLGHFDGVGRLRAGNDLSIALAGDYTNPAGNTLFANGDFTVTLGGAFTNAAGATLQSAGALTLTAHRLDNQAGAAINSATTTLTAATQSNEGRIEGDTVTLNAGDLTNTGTVIGNAITVHARTLTNGADLGTATDNPPYQSGLIAAVTQLNLYVSGDLLNRDALLYSLGDLTLAADAAGTRSDSVTNRSGDIEAGGDIVIATNQFTNQRRVLNTETHVLTAEEQAHNTQTTTVAITGATDTDLYNDCVSLYVPHQRACRNNGDLNNNDPLQADGYRTTTDVITAITRLTAASAESRLLAGGSITLHGSVLNDTSTIAAGNDLVINGQDGNAGGGSVGTDTVQNIAFTPTATVQTTVTKAVSMKHKSGDFGGSWHGDPDRVFEQAVTDATLAAGSVPFLTLDPGARLSARMSAGHALDISAQAIRNTVVGADGQPVVGVGLGPNAAGAP</sequence>
<dbReference type="InterPro" id="IPR010069">
    <property type="entry name" value="CdiA_FHA1_rpt"/>
</dbReference>
<dbReference type="NCBIfam" id="TIGR01731">
    <property type="entry name" value="fil_hemag_20aa"/>
    <property type="match status" value="5"/>
</dbReference>
<feature type="non-terminal residue" evidence="1">
    <location>
        <position position="464"/>
    </location>
</feature>
<keyword evidence="2" id="KW-1185">Reference proteome</keyword>
<evidence type="ECO:0000313" key="2">
    <source>
        <dbReference type="Proteomes" id="UP001620461"/>
    </source>
</evidence>
<accession>A0ABW8JJI0</accession>
<dbReference type="InterPro" id="IPR008619">
    <property type="entry name" value="Filamentous_hemagglutn_rpt"/>
</dbReference>
<protein>
    <recommendedName>
        <fullName evidence="3">Filamentous hemagglutinin</fullName>
    </recommendedName>
</protein>
<dbReference type="Proteomes" id="UP001620461">
    <property type="component" value="Unassembled WGS sequence"/>
</dbReference>
<gene>
    <name evidence="1" type="ORF">ISP15_13095</name>
</gene>
<dbReference type="EMBL" id="JADIKJ010000014">
    <property type="protein sequence ID" value="MFK2901277.1"/>
    <property type="molecule type" value="Genomic_DNA"/>
</dbReference>
<evidence type="ECO:0000313" key="1">
    <source>
        <dbReference type="EMBL" id="MFK2901277.1"/>
    </source>
</evidence>
<name>A0ABW8JJI0_9GAMM</name>
<evidence type="ECO:0008006" key="3">
    <source>
        <dbReference type="Google" id="ProtNLM"/>
    </source>
</evidence>
<organism evidence="1 2">
    <name type="scientific">Dyella jejuensis</name>
    <dbReference type="NCBI Taxonomy" id="1432009"/>
    <lineage>
        <taxon>Bacteria</taxon>
        <taxon>Pseudomonadati</taxon>
        <taxon>Pseudomonadota</taxon>
        <taxon>Gammaproteobacteria</taxon>
        <taxon>Lysobacterales</taxon>
        <taxon>Rhodanobacteraceae</taxon>
        <taxon>Dyella</taxon>
    </lineage>
</organism>